<dbReference type="EMBL" id="JARQTX010000006">
    <property type="protein sequence ID" value="MDG2945877.1"/>
    <property type="molecule type" value="Genomic_DNA"/>
</dbReference>
<dbReference type="RefSeq" id="WP_317485858.1">
    <property type="nucleotide sequence ID" value="NZ_JARQTX010000006.1"/>
</dbReference>
<sequence length="61" mass="7021">MAVQQLYERVYQCMDNLLQIEKTFSENQEISEKLHISTFAGLEEVCVEQVTSNASYPALFC</sequence>
<organism evidence="1 2">
    <name type="scientific">Exercitatus varius</name>
    <dbReference type="NCBI Taxonomy" id="67857"/>
    <lineage>
        <taxon>Bacteria</taxon>
        <taxon>Pseudomonadati</taxon>
        <taxon>Pseudomonadota</taxon>
        <taxon>Gammaproteobacteria</taxon>
        <taxon>Pasteurellales</taxon>
        <taxon>Pasteurellaceae</taxon>
        <taxon>Exercitatus</taxon>
    </lineage>
</organism>
<comment type="caution">
    <text evidence="1">The sequence shown here is derived from an EMBL/GenBank/DDBJ whole genome shotgun (WGS) entry which is preliminary data.</text>
</comment>
<reference evidence="1 2" key="1">
    <citation type="submission" date="2023-03" db="EMBL/GenBank/DDBJ databases">
        <title>Classification of Bisgaard taxon 6 and taxon 10 as Exercitatus varius gen. nov., spec. nov.</title>
        <authorList>
            <person name="Christensen H."/>
        </authorList>
    </citation>
    <scope>NUCLEOTIDE SEQUENCE [LARGE SCALE GENOMIC DNA]</scope>
    <source>
        <strain evidence="1 2">23350_01</strain>
    </source>
</reference>
<evidence type="ECO:0000313" key="1">
    <source>
        <dbReference type="EMBL" id="MDG2945877.1"/>
    </source>
</evidence>
<proteinExistence type="predicted"/>
<gene>
    <name evidence="1" type="ORF">P7M32_05470</name>
</gene>
<evidence type="ECO:0000313" key="2">
    <source>
        <dbReference type="Proteomes" id="UP001216057"/>
    </source>
</evidence>
<keyword evidence="2" id="KW-1185">Reference proteome</keyword>
<protein>
    <submittedName>
        <fullName evidence="1">Uncharacterized protein</fullName>
    </submittedName>
</protein>
<name>A0ABT6EQP5_9PAST</name>
<dbReference type="Proteomes" id="UP001216057">
    <property type="component" value="Unassembled WGS sequence"/>
</dbReference>
<accession>A0ABT6EQP5</accession>